<feature type="region of interest" description="Disordered" evidence="1">
    <location>
        <begin position="205"/>
        <end position="263"/>
    </location>
</feature>
<comment type="caution">
    <text evidence="3">The sequence shown here is derived from an EMBL/GenBank/DDBJ whole genome shotgun (WGS) entry which is preliminary data.</text>
</comment>
<proteinExistence type="predicted"/>
<gene>
    <name evidence="3" type="ORF">AAFC00_002984</name>
</gene>
<evidence type="ECO:0000313" key="3">
    <source>
        <dbReference type="EMBL" id="KAL1302611.1"/>
    </source>
</evidence>
<dbReference type="RefSeq" id="XP_069198887.1">
    <property type="nucleotide sequence ID" value="XM_069342384.1"/>
</dbReference>
<dbReference type="Proteomes" id="UP001562354">
    <property type="component" value="Unassembled WGS sequence"/>
</dbReference>
<keyword evidence="4" id="KW-1185">Reference proteome</keyword>
<name>A0ABR3P957_9PEZI</name>
<feature type="chain" id="PRO_5045516605" evidence="2">
    <location>
        <begin position="27"/>
        <end position="298"/>
    </location>
</feature>
<feature type="compositionally biased region" description="Low complexity" evidence="1">
    <location>
        <begin position="221"/>
        <end position="263"/>
    </location>
</feature>
<evidence type="ECO:0000256" key="1">
    <source>
        <dbReference type="SAM" id="MobiDB-lite"/>
    </source>
</evidence>
<dbReference type="GeneID" id="95976686"/>
<keyword evidence="2" id="KW-0732">Signal</keyword>
<evidence type="ECO:0000256" key="2">
    <source>
        <dbReference type="SAM" id="SignalP"/>
    </source>
</evidence>
<organism evidence="3 4">
    <name type="scientific">Neodothiora populina</name>
    <dbReference type="NCBI Taxonomy" id="2781224"/>
    <lineage>
        <taxon>Eukaryota</taxon>
        <taxon>Fungi</taxon>
        <taxon>Dikarya</taxon>
        <taxon>Ascomycota</taxon>
        <taxon>Pezizomycotina</taxon>
        <taxon>Dothideomycetes</taxon>
        <taxon>Dothideomycetidae</taxon>
        <taxon>Dothideales</taxon>
        <taxon>Dothioraceae</taxon>
        <taxon>Neodothiora</taxon>
    </lineage>
</organism>
<evidence type="ECO:0000313" key="4">
    <source>
        <dbReference type="Proteomes" id="UP001562354"/>
    </source>
</evidence>
<sequence>MSSSPSIVTVPRLVMVLSLLWPRVVSKTDLTGCTTTDVSSPAGASVAWYVPGTGERCDFLDCGGGAGPPRYDVPGCPMYTGTATYSPSYLDGYNAPAATATPTATDTDTSSIIIIMTRSGTSGISSVSPVYSAHTESAQGMLSAPDAPVITSTTGGFDTTVTGSSATITVPSASQPLICALQSSSDPSCGVDVSTTTYPGSTVTSAVTSDSGTTSSNTAQSSSGLVVGNSSSRSLSSQQSSSKAGSNATPSSTGSAVVSSASPTNVNTGAAAAFATRSSKLAAGVGMVAAALGALIAM</sequence>
<reference evidence="3 4" key="1">
    <citation type="submission" date="2024-07" db="EMBL/GenBank/DDBJ databases">
        <title>Draft sequence of the Neodothiora populina.</title>
        <authorList>
            <person name="Drown D.D."/>
            <person name="Schuette U.S."/>
            <person name="Buechlein A.B."/>
            <person name="Rusch D.R."/>
            <person name="Winton L.W."/>
            <person name="Adams G.A."/>
        </authorList>
    </citation>
    <scope>NUCLEOTIDE SEQUENCE [LARGE SCALE GENOMIC DNA]</scope>
    <source>
        <strain evidence="3 4">CPC 39397</strain>
    </source>
</reference>
<feature type="signal peptide" evidence="2">
    <location>
        <begin position="1"/>
        <end position="26"/>
    </location>
</feature>
<feature type="compositionally biased region" description="Polar residues" evidence="1">
    <location>
        <begin position="205"/>
        <end position="220"/>
    </location>
</feature>
<dbReference type="EMBL" id="JBFMKM010000012">
    <property type="protein sequence ID" value="KAL1302611.1"/>
    <property type="molecule type" value="Genomic_DNA"/>
</dbReference>
<accession>A0ABR3P957</accession>
<protein>
    <submittedName>
        <fullName evidence="3">Uncharacterized protein</fullName>
    </submittedName>
</protein>